<protein>
    <submittedName>
        <fullName evidence="8">Peritrophin-1</fullName>
    </submittedName>
</protein>
<gene>
    <name evidence="8" type="ORF">X777_03340</name>
</gene>
<dbReference type="InterPro" id="IPR051940">
    <property type="entry name" value="Chitin_bind-dev_reg"/>
</dbReference>
<feature type="chain" id="PRO_5001541473" evidence="6">
    <location>
        <begin position="22"/>
        <end position="88"/>
    </location>
</feature>
<keyword evidence="2 6" id="KW-0732">Signal</keyword>
<name>A0A026WKP6_OOCBI</name>
<sequence length="88" mass="9825">MKAVLSIALLVCLMAVFHCQAQEVTCPDEAPREGDEAILFPHPTNCNHYFVCDFGRPIVMKCPDDLHFNPDKKVCDFPWQAGCTANEA</sequence>
<dbReference type="AlphaFoldDB" id="A0A026WKP6"/>
<dbReference type="GO" id="GO:0008061">
    <property type="term" value="F:chitin binding"/>
    <property type="evidence" value="ECO:0007669"/>
    <property type="project" value="UniProtKB-KW"/>
</dbReference>
<evidence type="ECO:0000313" key="8">
    <source>
        <dbReference type="EMBL" id="EZA56553.1"/>
    </source>
</evidence>
<evidence type="ECO:0000256" key="3">
    <source>
        <dbReference type="ARBA" id="ARBA00022737"/>
    </source>
</evidence>
<dbReference type="PANTHER" id="PTHR23301">
    <property type="entry name" value="CHITIN BINDING PERITROPHIN-A"/>
    <property type="match status" value="1"/>
</dbReference>
<keyword evidence="5" id="KW-0325">Glycoprotein</keyword>
<evidence type="ECO:0000313" key="9">
    <source>
        <dbReference type="Proteomes" id="UP000053097"/>
    </source>
</evidence>
<evidence type="ECO:0000256" key="5">
    <source>
        <dbReference type="ARBA" id="ARBA00023180"/>
    </source>
</evidence>
<organism evidence="8 9">
    <name type="scientific">Ooceraea biroi</name>
    <name type="common">Clonal raider ant</name>
    <name type="synonym">Cerapachys biroi</name>
    <dbReference type="NCBI Taxonomy" id="2015173"/>
    <lineage>
        <taxon>Eukaryota</taxon>
        <taxon>Metazoa</taxon>
        <taxon>Ecdysozoa</taxon>
        <taxon>Arthropoda</taxon>
        <taxon>Hexapoda</taxon>
        <taxon>Insecta</taxon>
        <taxon>Pterygota</taxon>
        <taxon>Neoptera</taxon>
        <taxon>Endopterygota</taxon>
        <taxon>Hymenoptera</taxon>
        <taxon>Apocrita</taxon>
        <taxon>Aculeata</taxon>
        <taxon>Formicoidea</taxon>
        <taxon>Formicidae</taxon>
        <taxon>Dorylinae</taxon>
        <taxon>Ooceraea</taxon>
    </lineage>
</organism>
<dbReference type="Gene3D" id="2.170.140.10">
    <property type="entry name" value="Chitin binding domain"/>
    <property type="match status" value="1"/>
</dbReference>
<keyword evidence="1" id="KW-0147">Chitin-binding</keyword>
<keyword evidence="9" id="KW-1185">Reference proteome</keyword>
<dbReference type="PANTHER" id="PTHR23301:SF0">
    <property type="entry name" value="CHITIN-BINDING TYPE-2 DOMAIN-CONTAINING PROTEIN-RELATED"/>
    <property type="match status" value="1"/>
</dbReference>
<evidence type="ECO:0000256" key="2">
    <source>
        <dbReference type="ARBA" id="ARBA00022729"/>
    </source>
</evidence>
<keyword evidence="3" id="KW-0677">Repeat</keyword>
<keyword evidence="4" id="KW-1015">Disulfide bond</keyword>
<evidence type="ECO:0000256" key="4">
    <source>
        <dbReference type="ARBA" id="ARBA00023157"/>
    </source>
</evidence>
<proteinExistence type="predicted"/>
<dbReference type="Proteomes" id="UP000053097">
    <property type="component" value="Unassembled WGS sequence"/>
</dbReference>
<accession>A0A026WKP6</accession>
<dbReference type="Pfam" id="PF01607">
    <property type="entry name" value="CBM_14"/>
    <property type="match status" value="1"/>
</dbReference>
<dbReference type="SUPFAM" id="SSF57625">
    <property type="entry name" value="Invertebrate chitin-binding proteins"/>
    <property type="match status" value="1"/>
</dbReference>
<dbReference type="EMBL" id="KK107163">
    <property type="protein sequence ID" value="EZA56553.1"/>
    <property type="molecule type" value="Genomic_DNA"/>
</dbReference>
<dbReference type="InterPro" id="IPR036508">
    <property type="entry name" value="Chitin-bd_dom_sf"/>
</dbReference>
<dbReference type="SMART" id="SM00494">
    <property type="entry name" value="ChtBD2"/>
    <property type="match status" value="1"/>
</dbReference>
<dbReference type="PROSITE" id="PS50940">
    <property type="entry name" value="CHIT_BIND_II"/>
    <property type="match status" value="1"/>
</dbReference>
<feature type="signal peptide" evidence="6">
    <location>
        <begin position="1"/>
        <end position="21"/>
    </location>
</feature>
<dbReference type="OrthoDB" id="6020543at2759"/>
<evidence type="ECO:0000256" key="1">
    <source>
        <dbReference type="ARBA" id="ARBA00022669"/>
    </source>
</evidence>
<dbReference type="OMA" id="KFYKCFN"/>
<dbReference type="GO" id="GO:0005576">
    <property type="term" value="C:extracellular region"/>
    <property type="evidence" value="ECO:0007669"/>
    <property type="project" value="InterPro"/>
</dbReference>
<evidence type="ECO:0000256" key="6">
    <source>
        <dbReference type="SAM" id="SignalP"/>
    </source>
</evidence>
<dbReference type="InterPro" id="IPR002557">
    <property type="entry name" value="Chitin-bd_dom"/>
</dbReference>
<feature type="domain" description="Chitin-binding type-2" evidence="7">
    <location>
        <begin position="23"/>
        <end position="85"/>
    </location>
</feature>
<evidence type="ECO:0000259" key="7">
    <source>
        <dbReference type="PROSITE" id="PS50940"/>
    </source>
</evidence>
<reference evidence="8 9" key="1">
    <citation type="journal article" date="2014" name="Curr. Biol.">
        <title>The genome of the clonal raider ant Cerapachys biroi.</title>
        <authorList>
            <person name="Oxley P.R."/>
            <person name="Ji L."/>
            <person name="Fetter-Pruneda I."/>
            <person name="McKenzie S.K."/>
            <person name="Li C."/>
            <person name="Hu H."/>
            <person name="Zhang G."/>
            <person name="Kronauer D.J."/>
        </authorList>
    </citation>
    <scope>NUCLEOTIDE SEQUENCE [LARGE SCALE GENOMIC DNA]</scope>
</reference>